<dbReference type="OrthoDB" id="440735at2759"/>
<sequence length="1017" mass="112537">RLLFEAQTLALSQLRLQITEPEAASKRVPEAERDRRMTLLRAELTGLSIEGPLEPGRKLLDECAHQEATGQLKYLAPDRCVSRLHEVTNAKNTSRQVEIDQSKLIVREAQDELSMPASSALQVQEALRRRGLAYTFAQALSWSAYDKYLMRLFSHMHREPPPNHNRVSVTQLVEADRLVFVKLIEQNIKPKRDASGSFPLDDALHQALESYEVSFALMHLQSKQAPPRDPTRPPFKKLKTQHDEANITKPGGKWKGKDKKGTGKSTPWVSIPKFIRDRGGHAATPSGDPICFTYSRILVGFTVKGFEASPPKLIQALQQAQFALPDIGTADIFRATSSAPDFQVGLELFSGLGRLTSHLRAHGYPGSLAVDVLRSSSAASVAHSLDVVHAAPLICEWLQSPYVAILHIAPPFFVEAPLAMAIAAIVDTAVACGQVVSFELPGTSPFWSTPTGQRVCQHCPHVVSFDLCCFGADPVSTRIASNSTCFQALSRPCKCHHAKLPPETCDRVYSWNFAVRFASCLKSSNAVRPAQDFSAKAATLSQPKSSKFPAMVSEHQQVVLTHGTADWPIPCMARLKSPLTLPPSVTSELRTLPSGAQLLRVTPCNSAKGGGDSEFVSAWGIPRSPDEFVKAAESEAAFKKSMELMEEYGYPDKEVFDEVSLGSLRVGTVAAGEERNKSWARGPLSRDELASDSLVSRAYDLRSAYRQLPIHPSSLKHALVSHWNPEQCAVEIDQLLALPFGAARSAYGFLRAAASVWWLGCTCLGLMWSVFYDDFVTLARTRDVRHTDAAATTFFHLLGWQFDECGEKAFEFSRVFKALGVLFDLNDAHVGRVLIKNTPSRIDELCQLITQIVDSRTLSRAAAQRLRGRMQFCDGFLFGRASRLCLKAVTRHIHSTCDDVQGDELWESLLRFRDCLRASRPHVVVANHQEPLYLFTDACYEPQDLFRNRPLVCHLDNNTARDIAISGKGRSPIAHALVTALLTLEDAGEIRCWYTRVPSPSNVADEPSRRLCRSLVV</sequence>
<feature type="non-terminal residue" evidence="2">
    <location>
        <position position="1"/>
    </location>
</feature>
<evidence type="ECO:0000256" key="1">
    <source>
        <dbReference type="SAM" id="MobiDB-lite"/>
    </source>
</evidence>
<dbReference type="AlphaFoldDB" id="A0A812UU44"/>
<reference evidence="2" key="1">
    <citation type="submission" date="2021-02" db="EMBL/GenBank/DDBJ databases">
        <authorList>
            <person name="Dougan E. K."/>
            <person name="Rhodes N."/>
            <person name="Thang M."/>
            <person name="Chan C."/>
        </authorList>
    </citation>
    <scope>NUCLEOTIDE SEQUENCE</scope>
</reference>
<name>A0A812UU44_9DINO</name>
<keyword evidence="3" id="KW-1185">Reference proteome</keyword>
<feature type="non-terminal residue" evidence="2">
    <location>
        <position position="1017"/>
    </location>
</feature>
<dbReference type="Proteomes" id="UP000601435">
    <property type="component" value="Unassembled WGS sequence"/>
</dbReference>
<organism evidence="2 3">
    <name type="scientific">Symbiodinium necroappetens</name>
    <dbReference type="NCBI Taxonomy" id="1628268"/>
    <lineage>
        <taxon>Eukaryota</taxon>
        <taxon>Sar</taxon>
        <taxon>Alveolata</taxon>
        <taxon>Dinophyceae</taxon>
        <taxon>Suessiales</taxon>
        <taxon>Symbiodiniaceae</taxon>
        <taxon>Symbiodinium</taxon>
    </lineage>
</organism>
<comment type="caution">
    <text evidence="2">The sequence shown here is derived from an EMBL/GenBank/DDBJ whole genome shotgun (WGS) entry which is preliminary data.</text>
</comment>
<proteinExistence type="predicted"/>
<protein>
    <submittedName>
        <fullName evidence="2">Uncharacterized protein</fullName>
    </submittedName>
</protein>
<evidence type="ECO:0000313" key="2">
    <source>
        <dbReference type="EMBL" id="CAE7590682.1"/>
    </source>
</evidence>
<dbReference type="EMBL" id="CAJNJA010027997">
    <property type="protein sequence ID" value="CAE7590682.1"/>
    <property type="molecule type" value="Genomic_DNA"/>
</dbReference>
<dbReference type="InterPro" id="IPR043502">
    <property type="entry name" value="DNA/RNA_pol_sf"/>
</dbReference>
<gene>
    <name evidence="2" type="ORF">SNEC2469_LOCUS17051</name>
</gene>
<dbReference type="SUPFAM" id="SSF56672">
    <property type="entry name" value="DNA/RNA polymerases"/>
    <property type="match status" value="1"/>
</dbReference>
<feature type="region of interest" description="Disordered" evidence="1">
    <location>
        <begin position="222"/>
        <end position="265"/>
    </location>
</feature>
<accession>A0A812UU44</accession>
<evidence type="ECO:0000313" key="3">
    <source>
        <dbReference type="Proteomes" id="UP000601435"/>
    </source>
</evidence>